<dbReference type="AlphaFoldDB" id="A0AAE0D6L3"/>
<accession>A0AAE0D6L3</accession>
<keyword evidence="2" id="KW-1185">Reference proteome</keyword>
<dbReference type="EMBL" id="VYYT01000130">
    <property type="protein sequence ID" value="KAK2765685.1"/>
    <property type="molecule type" value="Genomic_DNA"/>
</dbReference>
<dbReference type="Proteomes" id="UP001281614">
    <property type="component" value="Unassembled WGS sequence"/>
</dbReference>
<name>A0AAE0D6L3_COLKA</name>
<reference evidence="1" key="1">
    <citation type="submission" date="2023-02" db="EMBL/GenBank/DDBJ databases">
        <title>Colletotrichum kahawae CIFC_Que2 genome sequencing and assembly.</title>
        <authorList>
            <person name="Baroncelli R."/>
        </authorList>
    </citation>
    <scope>NUCLEOTIDE SEQUENCE</scope>
    <source>
        <strain evidence="1">CIFC_Que2</strain>
    </source>
</reference>
<evidence type="ECO:0000313" key="1">
    <source>
        <dbReference type="EMBL" id="KAK2765685.1"/>
    </source>
</evidence>
<organism evidence="1 2">
    <name type="scientific">Colletotrichum kahawae</name>
    <name type="common">Coffee berry disease fungus</name>
    <dbReference type="NCBI Taxonomy" id="34407"/>
    <lineage>
        <taxon>Eukaryota</taxon>
        <taxon>Fungi</taxon>
        <taxon>Dikarya</taxon>
        <taxon>Ascomycota</taxon>
        <taxon>Pezizomycotina</taxon>
        <taxon>Sordariomycetes</taxon>
        <taxon>Hypocreomycetidae</taxon>
        <taxon>Glomerellales</taxon>
        <taxon>Glomerellaceae</taxon>
        <taxon>Colletotrichum</taxon>
        <taxon>Colletotrichum gloeosporioides species complex</taxon>
    </lineage>
</organism>
<protein>
    <submittedName>
        <fullName evidence="1">Uncharacterized protein</fullName>
    </submittedName>
</protein>
<evidence type="ECO:0000313" key="2">
    <source>
        <dbReference type="Proteomes" id="UP001281614"/>
    </source>
</evidence>
<gene>
    <name evidence="1" type="ORF">CKAH01_15626</name>
</gene>
<sequence>MDRYPCINRYKPGVDCPAWVYVYGARCEDCVIVSSSLIRAYKPQNANFISMIDNIVSCHLSWA</sequence>
<comment type="caution">
    <text evidence="1">The sequence shown here is derived from an EMBL/GenBank/DDBJ whole genome shotgun (WGS) entry which is preliminary data.</text>
</comment>
<proteinExistence type="predicted"/>